<organism evidence="1 2">
    <name type="scientific">Puccinia sorghi</name>
    <dbReference type="NCBI Taxonomy" id="27349"/>
    <lineage>
        <taxon>Eukaryota</taxon>
        <taxon>Fungi</taxon>
        <taxon>Dikarya</taxon>
        <taxon>Basidiomycota</taxon>
        <taxon>Pucciniomycotina</taxon>
        <taxon>Pucciniomycetes</taxon>
        <taxon>Pucciniales</taxon>
        <taxon>Pucciniaceae</taxon>
        <taxon>Puccinia</taxon>
    </lineage>
</organism>
<dbReference type="EMBL" id="LAVV01012981">
    <property type="protein sequence ID" value="KNZ46119.1"/>
    <property type="molecule type" value="Genomic_DNA"/>
</dbReference>
<name>A0A0L6UC23_9BASI</name>
<evidence type="ECO:0000313" key="2">
    <source>
        <dbReference type="Proteomes" id="UP000037035"/>
    </source>
</evidence>
<keyword evidence="2" id="KW-1185">Reference proteome</keyword>
<sequence length="126" mass="14341">MTPSRPLFLPLGACHLPEKSLWTSRWNKRHVQSKRGGETTKGQEQDSHLFLREAASAHRTIQYRSSLYLVIGPQLRGKFLPEKVRQLSVKPGSDFAKLVIKERVRGRLSGLGRHYSSSPLSSYALW</sequence>
<dbReference type="VEuPathDB" id="FungiDB:VP01_7538g1"/>
<protein>
    <submittedName>
        <fullName evidence="1">Uncharacterized protein</fullName>
    </submittedName>
</protein>
<dbReference type="Proteomes" id="UP000037035">
    <property type="component" value="Unassembled WGS sequence"/>
</dbReference>
<dbReference type="OrthoDB" id="527344at2759"/>
<dbReference type="AlphaFoldDB" id="A0A0L6UC23"/>
<comment type="caution">
    <text evidence="1">The sequence shown here is derived from an EMBL/GenBank/DDBJ whole genome shotgun (WGS) entry which is preliminary data.</text>
</comment>
<accession>A0A0L6UC23</accession>
<evidence type="ECO:0000313" key="1">
    <source>
        <dbReference type="EMBL" id="KNZ46119.1"/>
    </source>
</evidence>
<proteinExistence type="predicted"/>
<reference evidence="1 2" key="1">
    <citation type="submission" date="2015-08" db="EMBL/GenBank/DDBJ databases">
        <title>Next Generation Sequencing and Analysis of the Genome of Puccinia sorghi L Schw, the Causal Agent of Maize Common Rust.</title>
        <authorList>
            <person name="Rochi L."/>
            <person name="Burguener G."/>
            <person name="Darino M."/>
            <person name="Turjanski A."/>
            <person name="Kreff E."/>
            <person name="Dieguez M.J."/>
            <person name="Sacco F."/>
        </authorList>
    </citation>
    <scope>NUCLEOTIDE SEQUENCE [LARGE SCALE GENOMIC DNA]</scope>
    <source>
        <strain evidence="1 2">RO10H11247</strain>
    </source>
</reference>
<gene>
    <name evidence="1" type="ORF">VP01_7538g1</name>
</gene>